<reference evidence="2 3" key="1">
    <citation type="submission" date="2020-04" db="EMBL/GenBank/DDBJ databases">
        <title>Perkinsus olseni comparative genomics.</title>
        <authorList>
            <person name="Bogema D.R."/>
        </authorList>
    </citation>
    <scope>NUCLEOTIDE SEQUENCE [LARGE SCALE GENOMIC DNA]</scope>
    <source>
        <strain evidence="2 3">ATCC PRA-207</strain>
    </source>
</reference>
<name>A0A7J6SU68_PEROL</name>
<gene>
    <name evidence="2" type="primary">CASC1_3</name>
    <name evidence="2" type="ORF">FOZ63_013003</name>
</gene>
<proteinExistence type="predicted"/>
<dbReference type="AlphaFoldDB" id="A0A7J6SU68"/>
<feature type="coiled-coil region" evidence="1">
    <location>
        <begin position="13"/>
        <end position="69"/>
    </location>
</feature>
<evidence type="ECO:0000313" key="2">
    <source>
        <dbReference type="EMBL" id="KAF4736509.1"/>
    </source>
</evidence>
<accession>A0A7J6SU68</accession>
<dbReference type="EMBL" id="JABANO010015658">
    <property type="protein sequence ID" value="KAF4736509.1"/>
    <property type="molecule type" value="Genomic_DNA"/>
</dbReference>
<protein>
    <submittedName>
        <fullName evidence="2">Cancer susceptibility candidate 1</fullName>
    </submittedName>
</protein>
<comment type="caution">
    <text evidence="2">The sequence shown here is derived from an EMBL/GenBank/DDBJ whole genome shotgun (WGS) entry which is preliminary data.</text>
</comment>
<organism evidence="2 3">
    <name type="scientific">Perkinsus olseni</name>
    <name type="common">Perkinsus atlanticus</name>
    <dbReference type="NCBI Taxonomy" id="32597"/>
    <lineage>
        <taxon>Eukaryota</taxon>
        <taxon>Sar</taxon>
        <taxon>Alveolata</taxon>
        <taxon>Perkinsozoa</taxon>
        <taxon>Perkinsea</taxon>
        <taxon>Perkinsida</taxon>
        <taxon>Perkinsidae</taxon>
        <taxon>Perkinsus</taxon>
    </lineage>
</organism>
<keyword evidence="3" id="KW-1185">Reference proteome</keyword>
<evidence type="ECO:0000256" key="1">
    <source>
        <dbReference type="SAM" id="Coils"/>
    </source>
</evidence>
<evidence type="ECO:0000313" key="3">
    <source>
        <dbReference type="Proteomes" id="UP000553632"/>
    </source>
</evidence>
<dbReference type="Proteomes" id="UP000553632">
    <property type="component" value="Unassembled WGS sequence"/>
</dbReference>
<sequence>MGKKGGPPKKSKKQLEEEALQALEDARKGANAAKIREMANRMAADAQIRASLDREREEAKEEAMRLEYESGMVEYGKSKRWTVLTKIRQAERERVDWEEFAACSGRPNIRREADIVTYERWLEADAEDGRLFSVSQYKPGLGMANNEGSTPFTVAPLSPAASATSVAAVLAGYPQCSIERALAVVYFTQFLVEDLQQG</sequence>
<keyword evidence="1" id="KW-0175">Coiled coil</keyword>